<accession>A0A2P6TNM4</accession>
<dbReference type="AlphaFoldDB" id="A0A2P6TNM4"/>
<evidence type="ECO:0000313" key="4">
    <source>
        <dbReference type="EMBL" id="PRW50924.1"/>
    </source>
</evidence>
<dbReference type="InterPro" id="IPR009091">
    <property type="entry name" value="RCC1/BLIP-II"/>
</dbReference>
<gene>
    <name evidence="4" type="ORF">C2E21_5628</name>
</gene>
<dbReference type="PANTHER" id="PTHR22870:SF408">
    <property type="entry name" value="OS09G0560450 PROTEIN"/>
    <property type="match status" value="1"/>
</dbReference>
<organism evidence="4 6">
    <name type="scientific">Chlorella sorokiniana</name>
    <name type="common">Freshwater green alga</name>
    <dbReference type="NCBI Taxonomy" id="3076"/>
    <lineage>
        <taxon>Eukaryota</taxon>
        <taxon>Viridiplantae</taxon>
        <taxon>Chlorophyta</taxon>
        <taxon>core chlorophytes</taxon>
        <taxon>Trebouxiophyceae</taxon>
        <taxon>Chlorellales</taxon>
        <taxon>Chlorellaceae</taxon>
        <taxon>Chlorella clade</taxon>
        <taxon>Chlorella</taxon>
    </lineage>
</organism>
<dbReference type="SUPFAM" id="SSF50985">
    <property type="entry name" value="RCC1/BLIP-II"/>
    <property type="match status" value="1"/>
</dbReference>
<feature type="chain" id="PRO_5015085643" evidence="3">
    <location>
        <begin position="25"/>
        <end position="169"/>
    </location>
</feature>
<dbReference type="STRING" id="3076.A0A2P6TNM4"/>
<evidence type="ECO:0000256" key="3">
    <source>
        <dbReference type="SAM" id="SignalP"/>
    </source>
</evidence>
<dbReference type="OrthoDB" id="512027at2759"/>
<reference evidence="4" key="2">
    <citation type="submission" date="2018-02" db="EMBL/GenBank/DDBJ databases">
        <authorList>
            <person name="Cohen D.B."/>
            <person name="Kent A.D."/>
        </authorList>
    </citation>
    <scope>NUCLEOTIDE SEQUENCE</scope>
    <source>
        <strain evidence="4">1602</strain>
    </source>
</reference>
<dbReference type="Pfam" id="PF00415">
    <property type="entry name" value="RCC1"/>
    <property type="match status" value="3"/>
</dbReference>
<evidence type="ECO:0000256" key="2">
    <source>
        <dbReference type="PROSITE-ProRule" id="PRU00235"/>
    </source>
</evidence>
<feature type="repeat" description="RCC1" evidence="2">
    <location>
        <begin position="26"/>
        <end position="87"/>
    </location>
</feature>
<dbReference type="InterPro" id="IPR051210">
    <property type="entry name" value="Ub_ligase/GEF_domain"/>
</dbReference>
<dbReference type="Proteomes" id="UP000239899">
    <property type="component" value="Unassembled WGS sequence"/>
</dbReference>
<keyword evidence="3" id="KW-0732">Signal</keyword>
<evidence type="ECO:0000313" key="5">
    <source>
        <dbReference type="EMBL" id="PRW50925.1"/>
    </source>
</evidence>
<sequence>MATKRLLLGVLCSLLFLLDNTIRAKNETWCWGDGGFGQLGNGEGDADDTTNDDLFIYSSTSPVQVLGDQSFATVCTGWYHSCALEPPGKAWCWGSNRNGQLGTGASSNSTVPVEVAGGRAFRSISCGLEHTCALDFEGQAWCWGWNSNGQLGTGDKLNSNLRLVQRLCH</sequence>
<dbReference type="EMBL" id="LHPG02000010">
    <property type="protein sequence ID" value="PRW50925.1"/>
    <property type="molecule type" value="Genomic_DNA"/>
</dbReference>
<evidence type="ECO:0000313" key="6">
    <source>
        <dbReference type="Proteomes" id="UP000239899"/>
    </source>
</evidence>
<keyword evidence="1" id="KW-0677">Repeat</keyword>
<dbReference type="PROSITE" id="PS50012">
    <property type="entry name" value="RCC1_3"/>
    <property type="match status" value="2"/>
</dbReference>
<feature type="signal peptide" evidence="3">
    <location>
        <begin position="1"/>
        <end position="24"/>
    </location>
</feature>
<reference evidence="4 6" key="1">
    <citation type="journal article" date="2018" name="Plant J.">
        <title>Genome sequences of Chlorella sorokiniana UTEX 1602 and Micractinium conductrix SAG 241.80: implications to maltose excretion by a green alga.</title>
        <authorList>
            <person name="Arriola M.B."/>
            <person name="Velmurugan N."/>
            <person name="Zhang Y."/>
            <person name="Plunkett M.H."/>
            <person name="Hondzo H."/>
            <person name="Barney B.M."/>
        </authorList>
    </citation>
    <scope>NUCLEOTIDE SEQUENCE [LARGE SCALE GENOMIC DNA]</scope>
    <source>
        <strain evidence="4">1602</strain>
        <strain evidence="6">UTEX 1602</strain>
    </source>
</reference>
<dbReference type="EMBL" id="LHPG02000010">
    <property type="protein sequence ID" value="PRW50924.1"/>
    <property type="molecule type" value="Genomic_DNA"/>
</dbReference>
<keyword evidence="6" id="KW-1185">Reference proteome</keyword>
<dbReference type="InterPro" id="IPR000408">
    <property type="entry name" value="Reg_chr_condens"/>
</dbReference>
<dbReference type="Gene3D" id="2.130.10.30">
    <property type="entry name" value="Regulator of chromosome condensation 1/beta-lactamase-inhibitor protein II"/>
    <property type="match status" value="1"/>
</dbReference>
<evidence type="ECO:0000256" key="1">
    <source>
        <dbReference type="ARBA" id="ARBA00022737"/>
    </source>
</evidence>
<feature type="repeat" description="RCC1" evidence="2">
    <location>
        <begin position="88"/>
        <end position="137"/>
    </location>
</feature>
<name>A0A2P6TNM4_CHLSO</name>
<comment type="caution">
    <text evidence="4">The sequence shown here is derived from an EMBL/GenBank/DDBJ whole genome shotgun (WGS) entry which is preliminary data.</text>
</comment>
<proteinExistence type="predicted"/>
<dbReference type="PANTHER" id="PTHR22870">
    <property type="entry name" value="REGULATOR OF CHROMOSOME CONDENSATION"/>
    <property type="match status" value="1"/>
</dbReference>
<protein>
    <submittedName>
        <fullName evidence="5">RCC1 repeat-containing isoform A</fullName>
    </submittedName>
    <submittedName>
        <fullName evidence="4">RCC1 repeat-containing isoform B</fullName>
    </submittedName>
</protein>